<feature type="compositionally biased region" description="Low complexity" evidence="1">
    <location>
        <begin position="202"/>
        <end position="212"/>
    </location>
</feature>
<dbReference type="EMBL" id="BFEA01000684">
    <property type="protein sequence ID" value="GBG88605.1"/>
    <property type="molecule type" value="Genomic_DNA"/>
</dbReference>
<reference evidence="3 4" key="1">
    <citation type="journal article" date="2018" name="Cell">
        <title>The Chara Genome: Secondary Complexity and Implications for Plant Terrestrialization.</title>
        <authorList>
            <person name="Nishiyama T."/>
            <person name="Sakayama H."/>
            <person name="Vries J.D."/>
            <person name="Buschmann H."/>
            <person name="Saint-Marcoux D."/>
            <person name="Ullrich K.K."/>
            <person name="Haas F.B."/>
            <person name="Vanderstraeten L."/>
            <person name="Becker D."/>
            <person name="Lang D."/>
            <person name="Vosolsobe S."/>
            <person name="Rombauts S."/>
            <person name="Wilhelmsson P.K.I."/>
            <person name="Janitza P."/>
            <person name="Kern R."/>
            <person name="Heyl A."/>
            <person name="Rumpler F."/>
            <person name="Villalobos L.I.A.C."/>
            <person name="Clay J.M."/>
            <person name="Skokan R."/>
            <person name="Toyoda A."/>
            <person name="Suzuki Y."/>
            <person name="Kagoshima H."/>
            <person name="Schijlen E."/>
            <person name="Tajeshwar N."/>
            <person name="Catarino B."/>
            <person name="Hetherington A.J."/>
            <person name="Saltykova A."/>
            <person name="Bonnot C."/>
            <person name="Breuninger H."/>
            <person name="Symeonidi A."/>
            <person name="Radhakrishnan G.V."/>
            <person name="Van Nieuwerburgh F."/>
            <person name="Deforce D."/>
            <person name="Chang C."/>
            <person name="Karol K.G."/>
            <person name="Hedrich R."/>
            <person name="Ulvskov P."/>
            <person name="Glockner G."/>
            <person name="Delwiche C.F."/>
            <person name="Petrasek J."/>
            <person name="Van de Peer Y."/>
            <person name="Friml J."/>
            <person name="Beilby M."/>
            <person name="Dolan L."/>
            <person name="Kohara Y."/>
            <person name="Sugano S."/>
            <person name="Fujiyama A."/>
            <person name="Delaux P.-M."/>
            <person name="Quint M."/>
            <person name="TheiBen G."/>
            <person name="Hagemann M."/>
            <person name="Harholt J."/>
            <person name="Dunand C."/>
            <person name="Zachgo S."/>
            <person name="Langdale J."/>
            <person name="Maumus F."/>
            <person name="Straeten D.V.D."/>
            <person name="Gould S.B."/>
            <person name="Rensing S.A."/>
        </authorList>
    </citation>
    <scope>NUCLEOTIDE SEQUENCE [LARGE SCALE GENOMIC DNA]</scope>
    <source>
        <strain evidence="3 4">S276</strain>
    </source>
</reference>
<organism evidence="3 4">
    <name type="scientific">Chara braunii</name>
    <name type="common">Braun's stonewort</name>
    <dbReference type="NCBI Taxonomy" id="69332"/>
    <lineage>
        <taxon>Eukaryota</taxon>
        <taxon>Viridiplantae</taxon>
        <taxon>Streptophyta</taxon>
        <taxon>Charophyceae</taxon>
        <taxon>Charales</taxon>
        <taxon>Characeae</taxon>
        <taxon>Chara</taxon>
    </lineage>
</organism>
<dbReference type="Proteomes" id="UP000265515">
    <property type="component" value="Unassembled WGS sequence"/>
</dbReference>
<feature type="domain" description="Myb/SANT-like DNA-binding" evidence="2">
    <location>
        <begin position="219"/>
        <end position="283"/>
    </location>
</feature>
<keyword evidence="4" id="KW-1185">Reference proteome</keyword>
<feature type="region of interest" description="Disordered" evidence="1">
    <location>
        <begin position="133"/>
        <end position="220"/>
    </location>
</feature>
<accession>A0A388M263</accession>
<feature type="compositionally biased region" description="Polar residues" evidence="1">
    <location>
        <begin position="316"/>
        <end position="328"/>
    </location>
</feature>
<proteinExistence type="predicted"/>
<evidence type="ECO:0000256" key="1">
    <source>
        <dbReference type="SAM" id="MobiDB-lite"/>
    </source>
</evidence>
<evidence type="ECO:0000313" key="4">
    <source>
        <dbReference type="Proteomes" id="UP000265515"/>
    </source>
</evidence>
<evidence type="ECO:0000313" key="3">
    <source>
        <dbReference type="EMBL" id="GBG88605.1"/>
    </source>
</evidence>
<feature type="region of interest" description="Disordered" evidence="1">
    <location>
        <begin position="295"/>
        <end position="343"/>
    </location>
</feature>
<evidence type="ECO:0000259" key="2">
    <source>
        <dbReference type="Pfam" id="PF13837"/>
    </source>
</evidence>
<dbReference type="Gene3D" id="1.10.10.60">
    <property type="entry name" value="Homeodomain-like"/>
    <property type="match status" value="1"/>
</dbReference>
<feature type="region of interest" description="Disordered" evidence="1">
    <location>
        <begin position="82"/>
        <end position="118"/>
    </location>
</feature>
<gene>
    <name evidence="3" type="ORF">CBR_g48135</name>
</gene>
<dbReference type="InterPro" id="IPR044822">
    <property type="entry name" value="Myb_DNA-bind_4"/>
</dbReference>
<dbReference type="Pfam" id="PF13837">
    <property type="entry name" value="Myb_DNA-bind_4"/>
    <property type="match status" value="1"/>
</dbReference>
<dbReference type="Gramene" id="GBG88605">
    <property type="protein sequence ID" value="GBG88605"/>
    <property type="gene ID" value="CBR_g48135"/>
</dbReference>
<comment type="caution">
    <text evidence="3">The sequence shown here is derived from an EMBL/GenBank/DDBJ whole genome shotgun (WGS) entry which is preliminary data.</text>
</comment>
<sequence>MFNVGTGDENGLREQLWRRAMAMAGLFVVFDVQHGQIQLNGFVVSPTPSSHDIGNHDAPPCLSPVTPTSGGQTVSLSHEIGCTTPPPHMGVMDRPEGQPRCSNSGSSSGGAQGVEQEPDSEYIINRLIRDVEGGTFPGSNFGVDAGDRQQRPPPTPPAGASPCEGDNLGRASGSPNPIADKSGTQRIPSPAAKRGGAQTQARGGSSRGSPSPAEKNLERWGEEETAVLCRIRNEVKQLMGDETEAFGRARIKAGFWKMVAQCMNEKGLIRTHDQCKNKFNQVDFYRRLNFKGAARGDGHDATYGGDEDPGGIDGRASQSDGTRSTPFDTTVGKRKRAATNARDSSLGAITGAMRDHTVALTRSDRECMKMRCDATPDVARQQEVQRETMQQDIASRERVVNIMGDRVEKVYMAIADAICSLRGPDRRPRDGASHLNVPD</sequence>
<dbReference type="AlphaFoldDB" id="A0A388M263"/>
<dbReference type="OrthoDB" id="691673at2759"/>
<protein>
    <recommendedName>
        <fullName evidence="2">Myb/SANT-like DNA-binding domain-containing protein</fullName>
    </recommendedName>
</protein>
<name>A0A388M263_CHABU</name>